<dbReference type="InterPro" id="IPR042188">
    <property type="entry name" value="MmgE/PrpD_sf_2"/>
</dbReference>
<evidence type="ECO:0000259" key="2">
    <source>
        <dbReference type="Pfam" id="PF03972"/>
    </source>
</evidence>
<proteinExistence type="inferred from homology"/>
<dbReference type="InterPro" id="IPR045336">
    <property type="entry name" value="MmgE_PrpD_N"/>
</dbReference>
<dbReference type="KEGG" id="halx:M0R89_21360"/>
<accession>A0A8U0I048</accession>
<keyword evidence="5" id="KW-1185">Reference proteome</keyword>
<dbReference type="PANTHER" id="PTHR16943">
    <property type="entry name" value="2-METHYLCITRATE DEHYDRATASE-RELATED"/>
    <property type="match status" value="1"/>
</dbReference>
<dbReference type="EMBL" id="CP096661">
    <property type="protein sequence ID" value="UPV76745.1"/>
    <property type="molecule type" value="Genomic_DNA"/>
</dbReference>
<dbReference type="AlphaFoldDB" id="A0A8U0I048"/>
<gene>
    <name evidence="4" type="ORF">M0R89_21360</name>
</gene>
<dbReference type="GO" id="GO:0016829">
    <property type="term" value="F:lyase activity"/>
    <property type="evidence" value="ECO:0007669"/>
    <property type="project" value="InterPro"/>
</dbReference>
<sequence>MPSTDATARVAAHCAETSFAGLPADVREKLKRHLLDYLGVTLGAREHAESTSSILAGLGGGEGGEATAIGTGERRAPDRAAAVNGALAHSLDFDDTHRESSLHPGAPVIPAALAVAEREGATTERVLAGVSAGFDVACVLGRAVNPDAHYDRGFHGTATCGTFGAIAAAGVVAGLSADEFESAFGVGGSQAAGSLQFLSNGAWNKRLHPGLAARRGVTAASLAAAGFRGADEAIEGEYGFLNGYTGDPNPDAFDRLGDEYAVMETALKPYPCCRYMHAAIDALTEIGEQIPPSAVNSVVVDLPEPGVRLTGDPIERKRRPSNFVDCQFSMPFASALALSTGEAGLEAFLDAQTRLDDPDLRGLMDATDVVSTETVQSLFPDQWAARVVVETDGGTHERFVETALGEPEKPLGWDGVTEKFESLARSSGVGEDARRELVGVVREFEDRSVADLTDAVRRAAVAAP</sequence>
<dbReference type="Gene3D" id="3.30.1330.120">
    <property type="entry name" value="2-methylcitrate dehydratase PrpD"/>
    <property type="match status" value="1"/>
</dbReference>
<dbReference type="Proteomes" id="UP000830729">
    <property type="component" value="Plasmid unnamed2"/>
</dbReference>
<dbReference type="InterPro" id="IPR045337">
    <property type="entry name" value="MmgE_PrpD_C"/>
</dbReference>
<dbReference type="GeneID" id="72187805"/>
<dbReference type="Pfam" id="PF19305">
    <property type="entry name" value="MmgE_PrpD_C"/>
    <property type="match status" value="1"/>
</dbReference>
<geneLocation type="plasmid" evidence="4 5">
    <name>unnamed2</name>
</geneLocation>
<protein>
    <submittedName>
        <fullName evidence="4">MmgE/PrpD family protein</fullName>
    </submittedName>
</protein>
<dbReference type="InterPro" id="IPR042183">
    <property type="entry name" value="MmgE/PrpD_sf_1"/>
</dbReference>
<dbReference type="InterPro" id="IPR036148">
    <property type="entry name" value="MmgE/PrpD_sf"/>
</dbReference>
<evidence type="ECO:0000256" key="1">
    <source>
        <dbReference type="ARBA" id="ARBA00006174"/>
    </source>
</evidence>
<organism evidence="4 5">
    <name type="scientific">Halorussus limi</name>
    <dbReference type="NCBI Taxonomy" id="2938695"/>
    <lineage>
        <taxon>Archaea</taxon>
        <taxon>Methanobacteriati</taxon>
        <taxon>Methanobacteriota</taxon>
        <taxon>Stenosarchaea group</taxon>
        <taxon>Halobacteria</taxon>
        <taxon>Halobacteriales</taxon>
        <taxon>Haladaptataceae</taxon>
        <taxon>Halorussus</taxon>
    </lineage>
</organism>
<dbReference type="Pfam" id="PF03972">
    <property type="entry name" value="MmgE_PrpD_N"/>
    <property type="match status" value="1"/>
</dbReference>
<keyword evidence="4" id="KW-0614">Plasmid</keyword>
<dbReference type="Gene3D" id="1.10.4100.10">
    <property type="entry name" value="2-methylcitrate dehydratase PrpD"/>
    <property type="match status" value="1"/>
</dbReference>
<evidence type="ECO:0000259" key="3">
    <source>
        <dbReference type="Pfam" id="PF19305"/>
    </source>
</evidence>
<feature type="domain" description="MmgE/PrpD C-terminal" evidence="3">
    <location>
        <begin position="270"/>
        <end position="437"/>
    </location>
</feature>
<dbReference type="PANTHER" id="PTHR16943:SF8">
    <property type="entry name" value="2-METHYLCITRATE DEHYDRATASE"/>
    <property type="match status" value="1"/>
</dbReference>
<dbReference type="SUPFAM" id="SSF103378">
    <property type="entry name" value="2-methylcitrate dehydratase PrpD"/>
    <property type="match status" value="1"/>
</dbReference>
<comment type="similarity">
    <text evidence="1">Belongs to the PrpD family.</text>
</comment>
<evidence type="ECO:0000313" key="4">
    <source>
        <dbReference type="EMBL" id="UPV76745.1"/>
    </source>
</evidence>
<evidence type="ECO:0000313" key="5">
    <source>
        <dbReference type="Proteomes" id="UP000830729"/>
    </source>
</evidence>
<reference evidence="4 5" key="1">
    <citation type="submission" date="2022-04" db="EMBL/GenBank/DDBJ databases">
        <title>Diverse halophilic archaea isolated from saline environments.</title>
        <authorList>
            <person name="Cui H.-L."/>
        </authorList>
    </citation>
    <scope>NUCLEOTIDE SEQUENCE [LARGE SCALE GENOMIC DNA]</scope>
    <source>
        <strain evidence="4 5">XZYJT49</strain>
        <plasmid evidence="4 5">unnamed2</plasmid>
    </source>
</reference>
<dbReference type="RefSeq" id="WP_248652778.1">
    <property type="nucleotide sequence ID" value="NZ_CP096661.1"/>
</dbReference>
<dbReference type="InterPro" id="IPR005656">
    <property type="entry name" value="MmgE_PrpD"/>
</dbReference>
<name>A0A8U0I048_9EURY</name>
<feature type="domain" description="MmgE/PrpD N-terminal" evidence="2">
    <location>
        <begin position="10"/>
        <end position="250"/>
    </location>
</feature>